<evidence type="ECO:0000256" key="2">
    <source>
        <dbReference type="ARBA" id="ARBA00022475"/>
    </source>
</evidence>
<comment type="pathway">
    <text evidence="7">Carotenoid biosynthesis; staphyloxanthin biosynthesis; staphyloxanthin from farnesyl diphosphate: step 4/5.</text>
</comment>
<evidence type="ECO:0000256" key="6">
    <source>
        <dbReference type="ARBA" id="ARBA00037281"/>
    </source>
</evidence>
<dbReference type="GO" id="GO:0016757">
    <property type="term" value="F:glycosyltransferase activity"/>
    <property type="evidence" value="ECO:0007669"/>
    <property type="project" value="UniProtKB-KW"/>
</dbReference>
<dbReference type="InterPro" id="IPR029044">
    <property type="entry name" value="Nucleotide-diphossugar_trans"/>
</dbReference>
<evidence type="ECO:0000256" key="9">
    <source>
        <dbReference type="ARBA" id="ARBA00040345"/>
    </source>
</evidence>
<evidence type="ECO:0000256" key="5">
    <source>
        <dbReference type="ARBA" id="ARBA00023136"/>
    </source>
</evidence>
<comment type="function">
    <text evidence="6">Catalyzes the glycosylation of 4,4'-diaponeurosporenoate, i.e. the esterification of glucose at the C1'' position with the carboxyl group of 4,4'-diaponeurosporenic acid, to form glycosyl-4,4'-diaponeurosporenoate. This is a step in the biosynthesis of staphyloxanthin, an orange pigment present in most staphylococci strains.</text>
</comment>
<dbReference type="Proteomes" id="UP000198688">
    <property type="component" value="Chromosome I"/>
</dbReference>
<sequence length="243" mass="26506">MTGISIVVPTLNEQRYIGQLLASLEGQAHPPPFEVIVVDSSDDELTRHAVVESKGSLDVAYERSLVKDIGAQRNHGAGQARYDLLLFSDADVVLAPGVLRECATAPVDEMFVGAIMHKADVDTRASRAGLAVIYALIRTASAVGVGVTNGDFLLTNRLTFDRAHGFQEGFLLGEDTDFGVRSCRLGARFILFSKEHVVASSRRLSQMSVPKLVAIWSRAFLRAVFRGPTPRSSRIDYPFGTWT</sequence>
<name>A0A1H1ZF20_9ACTN</name>
<dbReference type="OrthoDB" id="5243838at2"/>
<evidence type="ECO:0000256" key="1">
    <source>
        <dbReference type="ARBA" id="ARBA00004236"/>
    </source>
</evidence>
<evidence type="ECO:0000313" key="12">
    <source>
        <dbReference type="Proteomes" id="UP000198688"/>
    </source>
</evidence>
<evidence type="ECO:0000256" key="3">
    <source>
        <dbReference type="ARBA" id="ARBA00022676"/>
    </source>
</evidence>
<evidence type="ECO:0000259" key="10">
    <source>
        <dbReference type="Pfam" id="PF00535"/>
    </source>
</evidence>
<evidence type="ECO:0000256" key="7">
    <source>
        <dbReference type="ARBA" id="ARBA00037904"/>
    </source>
</evidence>
<comment type="similarity">
    <text evidence="8">Belongs to the glycosyltransferase 2 family. CrtQ subfamily.</text>
</comment>
<dbReference type="PANTHER" id="PTHR43646:SF2">
    <property type="entry name" value="GLYCOSYLTRANSFERASE 2-LIKE DOMAIN-CONTAINING PROTEIN"/>
    <property type="match status" value="1"/>
</dbReference>
<dbReference type="SUPFAM" id="SSF53448">
    <property type="entry name" value="Nucleotide-diphospho-sugar transferases"/>
    <property type="match status" value="1"/>
</dbReference>
<evidence type="ECO:0000313" key="11">
    <source>
        <dbReference type="EMBL" id="SDT32381.1"/>
    </source>
</evidence>
<dbReference type="PANTHER" id="PTHR43646">
    <property type="entry name" value="GLYCOSYLTRANSFERASE"/>
    <property type="match status" value="1"/>
</dbReference>
<keyword evidence="4 11" id="KW-0808">Transferase</keyword>
<accession>A0A1H1ZF20</accession>
<feature type="domain" description="Glycosyltransferase 2-like" evidence="10">
    <location>
        <begin position="5"/>
        <end position="130"/>
    </location>
</feature>
<reference evidence="11" key="1">
    <citation type="submission" date="2016-10" db="EMBL/GenBank/DDBJ databases">
        <authorList>
            <person name="de Groot N.N."/>
        </authorList>
    </citation>
    <scope>NUCLEOTIDE SEQUENCE [LARGE SCALE GENOMIC DNA]</scope>
    <source>
        <strain evidence="11">DSM 43941</strain>
    </source>
</reference>
<evidence type="ECO:0000256" key="8">
    <source>
        <dbReference type="ARBA" id="ARBA00038120"/>
    </source>
</evidence>
<keyword evidence="2" id="KW-1003">Cell membrane</keyword>
<dbReference type="AlphaFoldDB" id="A0A1H1ZF20"/>
<keyword evidence="3" id="KW-0328">Glycosyltransferase</keyword>
<gene>
    <name evidence="11" type="ORF">SAMN04489716_3293</name>
</gene>
<keyword evidence="12" id="KW-1185">Reference proteome</keyword>
<dbReference type="InterPro" id="IPR001173">
    <property type="entry name" value="Glyco_trans_2-like"/>
</dbReference>
<dbReference type="GO" id="GO:0005886">
    <property type="term" value="C:plasma membrane"/>
    <property type="evidence" value="ECO:0007669"/>
    <property type="project" value="UniProtKB-SubCell"/>
</dbReference>
<evidence type="ECO:0000256" key="4">
    <source>
        <dbReference type="ARBA" id="ARBA00022679"/>
    </source>
</evidence>
<proteinExistence type="inferred from homology"/>
<dbReference type="STRING" id="113562.SAMN04489716_3293"/>
<dbReference type="Gene3D" id="3.90.550.10">
    <property type="entry name" value="Spore Coat Polysaccharide Biosynthesis Protein SpsA, Chain A"/>
    <property type="match status" value="1"/>
</dbReference>
<comment type="subcellular location">
    <subcellularLocation>
        <location evidence="1">Cell membrane</location>
    </subcellularLocation>
</comment>
<dbReference type="EMBL" id="LT629758">
    <property type="protein sequence ID" value="SDT32381.1"/>
    <property type="molecule type" value="Genomic_DNA"/>
</dbReference>
<protein>
    <recommendedName>
        <fullName evidence="9">4,4'-diaponeurosporenoate glycosyltransferase</fullName>
    </recommendedName>
</protein>
<dbReference type="Pfam" id="PF00535">
    <property type="entry name" value="Glycos_transf_2"/>
    <property type="match status" value="1"/>
</dbReference>
<organism evidence="11 12">
    <name type="scientific">Actinoplanes derwentensis</name>
    <dbReference type="NCBI Taxonomy" id="113562"/>
    <lineage>
        <taxon>Bacteria</taxon>
        <taxon>Bacillati</taxon>
        <taxon>Actinomycetota</taxon>
        <taxon>Actinomycetes</taxon>
        <taxon>Micromonosporales</taxon>
        <taxon>Micromonosporaceae</taxon>
        <taxon>Actinoplanes</taxon>
    </lineage>
</organism>
<keyword evidence="5" id="KW-0472">Membrane</keyword>
<dbReference type="RefSeq" id="WP_157751620.1">
    <property type="nucleotide sequence ID" value="NZ_BOMJ01000005.1"/>
</dbReference>